<organism evidence="2 3">
    <name type="scientific">Pseudomonas aeruginosa</name>
    <dbReference type="NCBI Taxonomy" id="287"/>
    <lineage>
        <taxon>Bacteria</taxon>
        <taxon>Pseudomonadati</taxon>
        <taxon>Pseudomonadota</taxon>
        <taxon>Gammaproteobacteria</taxon>
        <taxon>Pseudomonadales</taxon>
        <taxon>Pseudomonadaceae</taxon>
        <taxon>Pseudomonas</taxon>
    </lineage>
</organism>
<dbReference type="AlphaFoldDB" id="A0ABD7K4Z0"/>
<dbReference type="EMBL" id="RXTL01000016">
    <property type="protein sequence ID" value="RTS48373.1"/>
    <property type="molecule type" value="Genomic_DNA"/>
</dbReference>
<evidence type="ECO:0000313" key="2">
    <source>
        <dbReference type="EMBL" id="RTS48373.1"/>
    </source>
</evidence>
<sequence length="59" mass="6791">MDTRAAWPGERNDEGRGSVAQPRSRGLTRHRQACWRSRMRVCGVFMRTTLVSLHLNGKH</sequence>
<dbReference type="Proteomes" id="UP000276985">
    <property type="component" value="Unassembled WGS sequence"/>
</dbReference>
<proteinExistence type="predicted"/>
<accession>A0ABD7K4Z0</accession>
<reference evidence="2 3" key="1">
    <citation type="submission" date="2018-12" db="EMBL/GenBank/DDBJ databases">
        <title>Pseudomonas aeruginosa Diversity Panel.</title>
        <authorList>
            <person name="Snesrud E."/>
            <person name="Mcgann P."/>
        </authorList>
    </citation>
    <scope>NUCLEOTIDE SEQUENCE [LARGE SCALE GENOMIC DNA]</scope>
    <source>
        <strain evidence="2 3">MRSN6241</strain>
    </source>
</reference>
<comment type="caution">
    <text evidence="2">The sequence shown here is derived from an EMBL/GenBank/DDBJ whole genome shotgun (WGS) entry which is preliminary data.</text>
</comment>
<gene>
    <name evidence="2" type="ORF">DY940_09685</name>
</gene>
<evidence type="ECO:0000256" key="1">
    <source>
        <dbReference type="SAM" id="MobiDB-lite"/>
    </source>
</evidence>
<feature type="region of interest" description="Disordered" evidence="1">
    <location>
        <begin position="1"/>
        <end position="30"/>
    </location>
</feature>
<evidence type="ECO:0000313" key="3">
    <source>
        <dbReference type="Proteomes" id="UP000276985"/>
    </source>
</evidence>
<dbReference type="KEGG" id="ppaa:B7D75_06110"/>
<name>A0ABD7K4Z0_PSEAI</name>
<protein>
    <submittedName>
        <fullName evidence="2">Uncharacterized protein</fullName>
    </submittedName>
</protein>